<evidence type="ECO:0000313" key="1">
    <source>
        <dbReference type="EMBL" id="AFM70381.1"/>
    </source>
</evidence>
<name>I6T6L7_ENTHA</name>
<accession>I6T6L7</accession>
<evidence type="ECO:0000313" key="2">
    <source>
        <dbReference type="Proteomes" id="UP000002895"/>
    </source>
</evidence>
<proteinExistence type="predicted"/>
<protein>
    <submittedName>
        <fullName evidence="1">Uncharacterized protein</fullName>
    </submittedName>
</protein>
<reference evidence="1 2" key="1">
    <citation type="journal article" date="2012" name="J. Bacteriol.">
        <title>Genome sequence of Enterococcus hirae (Streptococcus faecalis) ATCC 9790, a model organism for the study of ion transport, bioenergetics, and copper homeostasis.</title>
        <authorList>
            <person name="Gaechter T."/>
            <person name="Wunderlin C."/>
            <person name="Schmidheini T."/>
            <person name="Solioz M."/>
        </authorList>
    </citation>
    <scope>NUCLEOTIDE SEQUENCE [LARGE SCALE GENOMIC DNA]</scope>
    <source>
        <strain evidence="2">ATCC 9790 / DSM 20160 / JCM 8729 / LMG 6399 / NBRC 3181 / NCIMB 6459 / NCDO 1258 / NCTC 12367 / WDCM 00089 / R</strain>
    </source>
</reference>
<dbReference type="EMBL" id="CP003504">
    <property type="protein sequence ID" value="AFM70381.1"/>
    <property type="molecule type" value="Genomic_DNA"/>
</dbReference>
<gene>
    <name evidence="1" type="ordered locus">EHR_07225</name>
</gene>
<keyword evidence="2" id="KW-1185">Reference proteome</keyword>
<dbReference type="Proteomes" id="UP000002895">
    <property type="component" value="Chromosome"/>
</dbReference>
<organism evidence="1 2">
    <name type="scientific">Enterococcus hirae (strain ATCC 9790 / DSM 20160 / JCM 8729 / LMG 6399 / NBRC 3181 / NCIMB 6459 / NCDO 1258 / NCTC 12367 / WDCM 00089 / R)</name>
    <dbReference type="NCBI Taxonomy" id="768486"/>
    <lineage>
        <taxon>Bacteria</taxon>
        <taxon>Bacillati</taxon>
        <taxon>Bacillota</taxon>
        <taxon>Bacilli</taxon>
        <taxon>Lactobacillales</taxon>
        <taxon>Enterococcaceae</taxon>
        <taxon>Enterococcus</taxon>
    </lineage>
</organism>
<sequence length="55" mass="6259">MLVSSNNETEETPKVILGVLRFFYEIDHLFIKIKKTIAKKGGAFINSLRFGIFAL</sequence>
<dbReference type="AlphaFoldDB" id="I6T6L7"/>
<dbReference type="KEGG" id="ehr:EHR_07225"/>
<dbReference type="HOGENOM" id="CLU_3025189_0_0_9"/>